<sequence length="122" mass="14225">MTNSQPLEDLPARLDDIDSRLDQLGDEIDLVRTVQEGVRRETRSNSQALARLERTVTNLADIARLHQQALRQSERQFQEFQRTNQEFLRNNQEFQRTTNAALERIDRILDYLIRQSGSQGEG</sequence>
<evidence type="ECO:0000313" key="2">
    <source>
        <dbReference type="EMBL" id="AFZ57155.1"/>
    </source>
</evidence>
<protein>
    <submittedName>
        <fullName evidence="2">Uncharacterized protein</fullName>
    </submittedName>
</protein>
<dbReference type="RefSeq" id="WP_015213804.1">
    <property type="nucleotide sequence ID" value="NC_019771.1"/>
</dbReference>
<dbReference type="STRING" id="272123.Anacy_1655"/>
<keyword evidence="3" id="KW-1185">Reference proteome</keyword>
<dbReference type="PATRIC" id="fig|272123.3.peg.1805"/>
<name>K9ZFM8_ANACC</name>
<gene>
    <name evidence="2" type="ordered locus">Anacy_1655</name>
</gene>
<evidence type="ECO:0000256" key="1">
    <source>
        <dbReference type="SAM" id="Coils"/>
    </source>
</evidence>
<dbReference type="OrthoDB" id="488019at2"/>
<feature type="coiled-coil region" evidence="1">
    <location>
        <begin position="63"/>
        <end position="90"/>
    </location>
</feature>
<dbReference type="KEGG" id="acy:Anacy_1655"/>
<keyword evidence="1" id="KW-0175">Coiled coil</keyword>
<dbReference type="EMBL" id="CP003659">
    <property type="protein sequence ID" value="AFZ57155.1"/>
    <property type="molecule type" value="Genomic_DNA"/>
</dbReference>
<evidence type="ECO:0000313" key="3">
    <source>
        <dbReference type="Proteomes" id="UP000010474"/>
    </source>
</evidence>
<dbReference type="Proteomes" id="UP000010474">
    <property type="component" value="Chromosome"/>
</dbReference>
<dbReference type="eggNOG" id="ENOG5031D22">
    <property type="taxonomic scope" value="Bacteria"/>
</dbReference>
<reference evidence="3" key="1">
    <citation type="journal article" date="2013" name="Proc. Natl. Acad. Sci. U.S.A.">
        <title>Improving the coverage of the cyanobacterial phylum using diversity-driven genome sequencing.</title>
        <authorList>
            <person name="Shih P.M."/>
            <person name="Wu D."/>
            <person name="Latifi A."/>
            <person name="Axen S.D."/>
            <person name="Fewer D.P."/>
            <person name="Talla E."/>
            <person name="Calteau A."/>
            <person name="Cai F."/>
            <person name="Tandeau de Marsac N."/>
            <person name="Rippka R."/>
            <person name="Herdman M."/>
            <person name="Sivonen K."/>
            <person name="Coursin T."/>
            <person name="Laurent T."/>
            <person name="Goodwin L."/>
            <person name="Nolan M."/>
            <person name="Davenport K.W."/>
            <person name="Han C.S."/>
            <person name="Rubin E.M."/>
            <person name="Eisen J.A."/>
            <person name="Woyke T."/>
            <person name="Gugger M."/>
            <person name="Kerfeld C.A."/>
        </authorList>
    </citation>
    <scope>NUCLEOTIDE SEQUENCE [LARGE SCALE GENOMIC DNA]</scope>
    <source>
        <strain evidence="3">ATCC 27899 / PCC 7122</strain>
    </source>
</reference>
<accession>K9ZFM8</accession>
<dbReference type="HOGENOM" id="CLU_2194220_0_0_3"/>
<dbReference type="AlphaFoldDB" id="K9ZFM8"/>
<organism evidence="2 3">
    <name type="scientific">Anabaena cylindrica (strain ATCC 27899 / PCC 7122)</name>
    <dbReference type="NCBI Taxonomy" id="272123"/>
    <lineage>
        <taxon>Bacteria</taxon>
        <taxon>Bacillati</taxon>
        <taxon>Cyanobacteriota</taxon>
        <taxon>Cyanophyceae</taxon>
        <taxon>Nostocales</taxon>
        <taxon>Nostocaceae</taxon>
        <taxon>Anabaena</taxon>
    </lineage>
</organism>
<proteinExistence type="predicted"/>